<protein>
    <submittedName>
        <fullName evidence="4">UDP-glycosyltransferase 91A1</fullName>
    </submittedName>
</protein>
<dbReference type="PANTHER" id="PTHR48049">
    <property type="entry name" value="GLYCOSYLTRANSFERASE"/>
    <property type="match status" value="1"/>
</dbReference>
<dbReference type="FunFam" id="3.40.50.2000:FF:000088">
    <property type="entry name" value="Glycosyltransferase"/>
    <property type="match status" value="1"/>
</dbReference>
<dbReference type="CDD" id="cd03784">
    <property type="entry name" value="GT1_Gtf-like"/>
    <property type="match status" value="1"/>
</dbReference>
<evidence type="ECO:0000256" key="2">
    <source>
        <dbReference type="ARBA" id="ARBA00022676"/>
    </source>
</evidence>
<dbReference type="PANTHER" id="PTHR48049:SF160">
    <property type="entry name" value="UDP-GLYCOSYLTRANSFERASE 91A1"/>
    <property type="match status" value="1"/>
</dbReference>
<dbReference type="Pfam" id="PF00201">
    <property type="entry name" value="UDPGT"/>
    <property type="match status" value="1"/>
</dbReference>
<dbReference type="AlphaFoldDB" id="A0A438KQV9"/>
<evidence type="ECO:0000313" key="4">
    <source>
        <dbReference type="EMBL" id="RVX23590.1"/>
    </source>
</evidence>
<dbReference type="Gene3D" id="3.40.50.2000">
    <property type="entry name" value="Glycogen Phosphorylase B"/>
    <property type="match status" value="2"/>
</dbReference>
<accession>A0A438KQV9</accession>
<dbReference type="InterPro" id="IPR002213">
    <property type="entry name" value="UDP_glucos_trans"/>
</dbReference>
<dbReference type="SUPFAM" id="SSF53756">
    <property type="entry name" value="UDP-Glycosyltransferase/glycogen phosphorylase"/>
    <property type="match status" value="1"/>
</dbReference>
<dbReference type="Proteomes" id="UP000288805">
    <property type="component" value="Unassembled WGS sequence"/>
</dbReference>
<evidence type="ECO:0000256" key="3">
    <source>
        <dbReference type="ARBA" id="ARBA00022679"/>
    </source>
</evidence>
<comment type="similarity">
    <text evidence="1">Belongs to the UDP-glycosyltransferase family.</text>
</comment>
<keyword evidence="2" id="KW-0328">Glycosyltransferase</keyword>
<dbReference type="GO" id="GO:0035251">
    <property type="term" value="F:UDP-glucosyltransferase activity"/>
    <property type="evidence" value="ECO:0007669"/>
    <property type="project" value="InterPro"/>
</dbReference>
<evidence type="ECO:0000256" key="1">
    <source>
        <dbReference type="ARBA" id="ARBA00009995"/>
    </source>
</evidence>
<organism evidence="4 5">
    <name type="scientific">Vitis vinifera</name>
    <name type="common">Grape</name>
    <dbReference type="NCBI Taxonomy" id="29760"/>
    <lineage>
        <taxon>Eukaryota</taxon>
        <taxon>Viridiplantae</taxon>
        <taxon>Streptophyta</taxon>
        <taxon>Embryophyta</taxon>
        <taxon>Tracheophyta</taxon>
        <taxon>Spermatophyta</taxon>
        <taxon>Magnoliopsida</taxon>
        <taxon>eudicotyledons</taxon>
        <taxon>Gunneridae</taxon>
        <taxon>Pentapetalae</taxon>
        <taxon>rosids</taxon>
        <taxon>Vitales</taxon>
        <taxon>Vitaceae</taxon>
        <taxon>Viteae</taxon>
        <taxon>Vitis</taxon>
    </lineage>
</organism>
<evidence type="ECO:0000313" key="5">
    <source>
        <dbReference type="Proteomes" id="UP000288805"/>
    </source>
</evidence>
<dbReference type="InterPro" id="IPR050481">
    <property type="entry name" value="UDP-glycosyltransf_plant"/>
</dbReference>
<comment type="caution">
    <text evidence="4">The sequence shown here is derived from an EMBL/GenBank/DDBJ whole genome shotgun (WGS) entry which is preliminary data.</text>
</comment>
<sequence>MKLTYLTALSASFPSQILKSSLAFSPCSSGNSPSLPRNLLPPISGKLAPALLFPPQPLWSPNHHHDCSPLHSHAPHAWSFFRSRSPTPNVFFRVLPKVDKQSRIHDVLTYAHRTGIRVVEPIKVSTGKAMDSQALPSKQDDAKLHIVLFPWLAFGHMIPYLELAKLVAQRGHHVSFVSTPRNIDRLPKLPPNLTPFISFVKIPLPHVPNLPENAEATTDLPENKVPFLKQAYNLLEEGITGFLDAAAPDWVLHDFTAYWLVPIATKLGIACGFLSIFTASALCFFNPSGQDHRTEPEDFTVAPKWVPFPSRVAFRYFEVVKIFNNAIAGDASGTSDMHRFEACLRGCDLLAVRSCTELEPEWLRLLEQLYQKPVVPVGQLPPILPHGGDDDEDETWLEIKGWLDKQAGGSVVYVAFGSEAKPNQTELTEIALGLEQSELPFFWALKLKRGPCDTEVIQLPEGFKERTKGRGVVCTSWAPQLKILSHPSIGGFLSHSGWTSVVEALQLERPLILLTFLADQGLNASFLREKKMGCLIPRNEEDGSFTREAVAQSLRLVVVEEGGKIYRDKAKEMRGVFGDRDRQNQYVDTLVSCLKEHRHIHKAKACAD</sequence>
<gene>
    <name evidence="4" type="primary">UGT91A1_1</name>
    <name evidence="4" type="ORF">CK203_000589</name>
</gene>
<dbReference type="EMBL" id="QGNW01000001">
    <property type="protein sequence ID" value="RVX23590.1"/>
    <property type="molecule type" value="Genomic_DNA"/>
</dbReference>
<proteinExistence type="inferred from homology"/>
<name>A0A438KQV9_VITVI</name>
<keyword evidence="3 4" id="KW-0808">Transferase</keyword>
<dbReference type="FunFam" id="3.40.50.2000:FF:000037">
    <property type="entry name" value="Glycosyltransferase"/>
    <property type="match status" value="1"/>
</dbReference>
<reference evidence="4 5" key="1">
    <citation type="journal article" date="2018" name="PLoS Genet.">
        <title>Population sequencing reveals clonal diversity and ancestral inbreeding in the grapevine cultivar Chardonnay.</title>
        <authorList>
            <person name="Roach M.J."/>
            <person name="Johnson D.L."/>
            <person name="Bohlmann J."/>
            <person name="van Vuuren H.J."/>
            <person name="Jones S.J."/>
            <person name="Pretorius I.S."/>
            <person name="Schmidt S.A."/>
            <person name="Borneman A.R."/>
        </authorList>
    </citation>
    <scope>NUCLEOTIDE SEQUENCE [LARGE SCALE GENOMIC DNA]</scope>
    <source>
        <strain evidence="5">cv. Chardonnay</strain>
        <tissue evidence="4">Leaf</tissue>
    </source>
</reference>